<feature type="transmembrane region" description="Helical" evidence="7">
    <location>
        <begin position="324"/>
        <end position="344"/>
    </location>
</feature>
<dbReference type="GO" id="GO:0005886">
    <property type="term" value="C:plasma membrane"/>
    <property type="evidence" value="ECO:0007669"/>
    <property type="project" value="UniProtKB-SubCell"/>
</dbReference>
<evidence type="ECO:0000256" key="4">
    <source>
        <dbReference type="ARBA" id="ARBA00022692"/>
    </source>
</evidence>
<feature type="domain" description="Major facilitator superfamily (MFS) profile" evidence="8">
    <location>
        <begin position="23"/>
        <end position="409"/>
    </location>
</feature>
<dbReference type="OrthoDB" id="9809918at2"/>
<feature type="transmembrane region" description="Helical" evidence="7">
    <location>
        <begin position="235"/>
        <end position="256"/>
    </location>
</feature>
<dbReference type="STRING" id="1348853.LK12_10415"/>
<feature type="transmembrane region" description="Helical" evidence="7">
    <location>
        <begin position="268"/>
        <end position="286"/>
    </location>
</feature>
<comment type="subcellular location">
    <subcellularLocation>
        <location evidence="1">Cell membrane</location>
        <topology evidence="1">Multi-pass membrane protein</topology>
    </subcellularLocation>
</comment>
<reference evidence="9 10" key="1">
    <citation type="submission" date="2014-10" db="EMBL/GenBank/DDBJ databases">
        <title>Genome sequence of Novosphingobium malaysiense MUSC 273(T).</title>
        <authorList>
            <person name="Lee L.-H."/>
        </authorList>
    </citation>
    <scope>NUCLEOTIDE SEQUENCE [LARGE SCALE GENOMIC DNA]</scope>
    <source>
        <strain evidence="9 10">MUSC 273</strain>
    </source>
</reference>
<keyword evidence="5 7" id="KW-1133">Transmembrane helix</keyword>
<dbReference type="AlphaFoldDB" id="A0A0B1ZPT9"/>
<dbReference type="SUPFAM" id="SSF103473">
    <property type="entry name" value="MFS general substrate transporter"/>
    <property type="match status" value="1"/>
</dbReference>
<dbReference type="PANTHER" id="PTHR23513:SF11">
    <property type="entry name" value="STAPHYLOFERRIN A TRANSPORTER"/>
    <property type="match status" value="1"/>
</dbReference>
<evidence type="ECO:0000313" key="10">
    <source>
        <dbReference type="Proteomes" id="UP000031057"/>
    </source>
</evidence>
<feature type="transmembrane region" description="Helical" evidence="7">
    <location>
        <begin position="356"/>
        <end position="378"/>
    </location>
</feature>
<feature type="transmembrane region" description="Helical" evidence="7">
    <location>
        <begin position="88"/>
        <end position="107"/>
    </location>
</feature>
<sequence length="556" mass="59738">MAGTAHAEHDNAGGAFAPLQEPVFRRIWSASLFSNFGQLFLGVGAAWEMTRLSDEPSMVALVQTAMMVPLMLVTVPAGAIADMFDRRRIAMTGLGFSAVCAGTLAMISHFDLITPWLLLGFCVLIGAGVALFSPSWQASIPEQVSRAHLPAAVALGTISYNVARSFGPALGGVIVVIYGAKSVFGMTALLYLPLLTAFFFWRRRHVPSRLPPERIDRAIIGGARYALHAPAIRTALLRVLAFGLSTATASALAPLIAKDLLDGDAATFGILLGAQGIGAVTGALFVSSIRERISTEWAVRIFAVGSGVALVSIGFSHSLAVSCAAFLVVGACNILTIAMLNVTVQLSAPRWVTARALSLFSSAITAGIGIGAWGWGVVAGEYDVAFAVIASGIAVSATSLLGLVLPIAKDEVLDNASIEIGHEPEVSLGLSMRSGPVIVEVEYDVDPDRARDFYGVMMKMQSMRKRIGAFQWSIARDIANPALWTERYHCPTWGDYLRMRDRYTQADFAIQEEADGYNRSGSERRVRRRLERPFGSVRWKADSYDPHQETVGFITP</sequence>
<dbReference type="InterPro" id="IPR020846">
    <property type="entry name" value="MFS_dom"/>
</dbReference>
<evidence type="ECO:0000256" key="3">
    <source>
        <dbReference type="ARBA" id="ARBA00022475"/>
    </source>
</evidence>
<keyword evidence="4 7" id="KW-0812">Transmembrane</keyword>
<dbReference type="PROSITE" id="PS50850">
    <property type="entry name" value="MFS"/>
    <property type="match status" value="1"/>
</dbReference>
<name>A0A0B1ZPT9_9SPHN</name>
<feature type="transmembrane region" description="Helical" evidence="7">
    <location>
        <begin position="113"/>
        <end position="132"/>
    </location>
</feature>
<evidence type="ECO:0000256" key="2">
    <source>
        <dbReference type="ARBA" id="ARBA00022448"/>
    </source>
</evidence>
<evidence type="ECO:0000256" key="5">
    <source>
        <dbReference type="ARBA" id="ARBA00022989"/>
    </source>
</evidence>
<feature type="transmembrane region" description="Helical" evidence="7">
    <location>
        <begin position="384"/>
        <end position="405"/>
    </location>
</feature>
<dbReference type="Gene3D" id="1.20.1250.20">
    <property type="entry name" value="MFS general substrate transporter like domains"/>
    <property type="match status" value="1"/>
</dbReference>
<proteinExistence type="predicted"/>
<dbReference type="CDD" id="cd06173">
    <property type="entry name" value="MFS_MefA_like"/>
    <property type="match status" value="1"/>
</dbReference>
<evidence type="ECO:0000259" key="8">
    <source>
        <dbReference type="PROSITE" id="PS50850"/>
    </source>
</evidence>
<feature type="transmembrane region" description="Helical" evidence="7">
    <location>
        <begin position="59"/>
        <end position="81"/>
    </location>
</feature>
<keyword evidence="6 7" id="KW-0472">Membrane</keyword>
<keyword evidence="2" id="KW-0813">Transport</keyword>
<feature type="transmembrane region" description="Helical" evidence="7">
    <location>
        <begin position="183"/>
        <end position="201"/>
    </location>
</feature>
<evidence type="ECO:0000256" key="6">
    <source>
        <dbReference type="ARBA" id="ARBA00023136"/>
    </source>
</evidence>
<dbReference type="InterPro" id="IPR010290">
    <property type="entry name" value="TM_effector"/>
</dbReference>
<feature type="transmembrane region" description="Helical" evidence="7">
    <location>
        <begin position="298"/>
        <end position="318"/>
    </location>
</feature>
<organism evidence="9 10">
    <name type="scientific">Novosphingobium malaysiense</name>
    <dbReference type="NCBI Taxonomy" id="1348853"/>
    <lineage>
        <taxon>Bacteria</taxon>
        <taxon>Pseudomonadati</taxon>
        <taxon>Pseudomonadota</taxon>
        <taxon>Alphaproteobacteria</taxon>
        <taxon>Sphingomonadales</taxon>
        <taxon>Sphingomonadaceae</taxon>
        <taxon>Novosphingobium</taxon>
    </lineage>
</organism>
<protein>
    <submittedName>
        <fullName evidence="9">MFS transporter</fullName>
    </submittedName>
</protein>
<feature type="transmembrane region" description="Helical" evidence="7">
    <location>
        <begin position="27"/>
        <end position="47"/>
    </location>
</feature>
<dbReference type="InterPro" id="IPR036259">
    <property type="entry name" value="MFS_trans_sf"/>
</dbReference>
<dbReference type="GO" id="GO:0022857">
    <property type="term" value="F:transmembrane transporter activity"/>
    <property type="evidence" value="ECO:0007669"/>
    <property type="project" value="InterPro"/>
</dbReference>
<dbReference type="Pfam" id="PF05977">
    <property type="entry name" value="MFS_3"/>
    <property type="match status" value="1"/>
</dbReference>
<evidence type="ECO:0000256" key="1">
    <source>
        <dbReference type="ARBA" id="ARBA00004651"/>
    </source>
</evidence>
<dbReference type="PANTHER" id="PTHR23513">
    <property type="entry name" value="INTEGRAL MEMBRANE EFFLUX PROTEIN-RELATED"/>
    <property type="match status" value="1"/>
</dbReference>
<dbReference type="Proteomes" id="UP000031057">
    <property type="component" value="Unassembled WGS sequence"/>
</dbReference>
<comment type="caution">
    <text evidence="9">The sequence shown here is derived from an EMBL/GenBank/DDBJ whole genome shotgun (WGS) entry which is preliminary data.</text>
</comment>
<evidence type="ECO:0000256" key="7">
    <source>
        <dbReference type="SAM" id="Phobius"/>
    </source>
</evidence>
<keyword evidence="3" id="KW-1003">Cell membrane</keyword>
<dbReference type="RefSeq" id="WP_039283172.1">
    <property type="nucleotide sequence ID" value="NZ_JTDI01000003.1"/>
</dbReference>
<evidence type="ECO:0000313" key="9">
    <source>
        <dbReference type="EMBL" id="KHK91288.1"/>
    </source>
</evidence>
<accession>A0A0B1ZPT9</accession>
<keyword evidence="10" id="KW-1185">Reference proteome</keyword>
<gene>
    <name evidence="9" type="ORF">LK12_10415</name>
</gene>
<dbReference type="EMBL" id="JTDI01000003">
    <property type="protein sequence ID" value="KHK91288.1"/>
    <property type="molecule type" value="Genomic_DNA"/>
</dbReference>